<dbReference type="EMBL" id="BNBO01000019">
    <property type="protein sequence ID" value="GHH73339.1"/>
    <property type="molecule type" value="Genomic_DNA"/>
</dbReference>
<evidence type="ECO:0000256" key="1">
    <source>
        <dbReference type="SAM" id="MobiDB-lite"/>
    </source>
</evidence>
<name>A0A919FWT4_9ACTN</name>
<accession>A0A919FWT4</accession>
<protein>
    <submittedName>
        <fullName evidence="2">Uncharacterized protein</fullName>
    </submittedName>
</protein>
<organism evidence="2 3">
    <name type="scientific">Kitasatospora indigofera</name>
    <dbReference type="NCBI Taxonomy" id="67307"/>
    <lineage>
        <taxon>Bacteria</taxon>
        <taxon>Bacillati</taxon>
        <taxon>Actinomycetota</taxon>
        <taxon>Actinomycetes</taxon>
        <taxon>Kitasatosporales</taxon>
        <taxon>Streptomycetaceae</taxon>
        <taxon>Kitasatospora</taxon>
    </lineage>
</organism>
<proteinExistence type="predicted"/>
<evidence type="ECO:0000313" key="3">
    <source>
        <dbReference type="Proteomes" id="UP000617734"/>
    </source>
</evidence>
<reference evidence="2" key="1">
    <citation type="journal article" date="2014" name="Int. J. Syst. Evol. Microbiol.">
        <title>Complete genome sequence of Corynebacterium casei LMG S-19264T (=DSM 44701T), isolated from a smear-ripened cheese.</title>
        <authorList>
            <consortium name="US DOE Joint Genome Institute (JGI-PGF)"/>
            <person name="Walter F."/>
            <person name="Albersmeier A."/>
            <person name="Kalinowski J."/>
            <person name="Ruckert C."/>
        </authorList>
    </citation>
    <scope>NUCLEOTIDE SEQUENCE</scope>
    <source>
        <strain evidence="2">JCM 4646</strain>
    </source>
</reference>
<feature type="compositionally biased region" description="Basic and acidic residues" evidence="1">
    <location>
        <begin position="33"/>
        <end position="47"/>
    </location>
</feature>
<dbReference type="Proteomes" id="UP000617734">
    <property type="component" value="Unassembled WGS sequence"/>
</dbReference>
<comment type="caution">
    <text evidence="2">The sequence shown here is derived from an EMBL/GenBank/DDBJ whole genome shotgun (WGS) entry which is preliminary data.</text>
</comment>
<keyword evidence="3" id="KW-1185">Reference proteome</keyword>
<feature type="region of interest" description="Disordered" evidence="1">
    <location>
        <begin position="21"/>
        <end position="104"/>
    </location>
</feature>
<gene>
    <name evidence="2" type="ORF">GCM10018781_37440</name>
</gene>
<sequence>MDDRRKIVLAVVVDQPVHRCRLSSPWSPNARGDGCRRARTGTDKDAGGIRTIRTYPDGGRSPRPPSPGSRRRALGTGPAGVPGTCPRCSGPGREARPGRRARLS</sequence>
<dbReference type="AlphaFoldDB" id="A0A919FWT4"/>
<evidence type="ECO:0000313" key="2">
    <source>
        <dbReference type="EMBL" id="GHH73339.1"/>
    </source>
</evidence>
<reference evidence="2" key="2">
    <citation type="submission" date="2020-09" db="EMBL/GenBank/DDBJ databases">
        <authorList>
            <person name="Sun Q."/>
            <person name="Ohkuma M."/>
        </authorList>
    </citation>
    <scope>NUCLEOTIDE SEQUENCE</scope>
    <source>
        <strain evidence="2">JCM 4646</strain>
    </source>
</reference>